<keyword evidence="7 8" id="KW-1015">Disulfide bond</keyword>
<keyword evidence="8" id="KW-0143">Chaperone</keyword>
<evidence type="ECO:0000256" key="8">
    <source>
        <dbReference type="RuleBase" id="RU367043"/>
    </source>
</evidence>
<keyword evidence="3" id="KW-0862">Zinc</keyword>
<keyword evidence="2" id="KW-0479">Metal-binding</keyword>
<comment type="similarity">
    <text evidence="8">Belongs to the small Tim family.</text>
</comment>
<dbReference type="Pfam" id="PF02953">
    <property type="entry name" value="zf-Tim10_DDP"/>
    <property type="match status" value="1"/>
</dbReference>
<keyword evidence="6 8" id="KW-0496">Mitochondrion</keyword>
<dbReference type="InParanoid" id="H2XWM7"/>
<keyword evidence="1 8" id="KW-0813">Transport</keyword>
<dbReference type="InterPro" id="IPR050673">
    <property type="entry name" value="Mito_inner_translocase_sub"/>
</dbReference>
<comment type="domain">
    <text evidence="8">The twin CX3C motif contains 4 conserved Cys residues that form 2 disulfide bonds in the mitochondrial intermembrane space.</text>
</comment>
<evidence type="ECO:0000256" key="7">
    <source>
        <dbReference type="ARBA" id="ARBA00023157"/>
    </source>
</evidence>
<proteinExistence type="inferred from homology"/>
<dbReference type="GO" id="GO:0042719">
    <property type="term" value="C:mitochondrial intermembrane space chaperone complex"/>
    <property type="evidence" value="ECO:0000318"/>
    <property type="project" value="GO_Central"/>
</dbReference>
<dbReference type="InterPro" id="IPR004217">
    <property type="entry name" value="Tim10-like"/>
</dbReference>
<dbReference type="GO" id="GO:0046872">
    <property type="term" value="F:metal ion binding"/>
    <property type="evidence" value="ECO:0007669"/>
    <property type="project" value="UniProtKB-KW"/>
</dbReference>
<dbReference type="GO" id="GO:0045039">
    <property type="term" value="P:protein insertion into mitochondrial inner membrane"/>
    <property type="evidence" value="ECO:0000318"/>
    <property type="project" value="GO_Central"/>
</dbReference>
<keyword evidence="5 8" id="KW-0811">Translocation</keyword>
<accession>H2XWM7</accession>
<dbReference type="SUPFAM" id="SSF144122">
    <property type="entry name" value="Tim10-like"/>
    <property type="match status" value="1"/>
</dbReference>
<dbReference type="HOGENOM" id="CLU_141397_3_3_1"/>
<comment type="subunit">
    <text evidence="8">Heterohexamer.</text>
</comment>
<comment type="subcellular location">
    <subcellularLocation>
        <location evidence="8">Mitochondrion inner membrane</location>
        <topology evidence="8">Peripheral membrane protein</topology>
        <orientation evidence="8">Intermembrane side</orientation>
    </subcellularLocation>
</comment>
<dbReference type="STRING" id="7719.ENSCINP00000034061"/>
<dbReference type="FunFam" id="1.10.287.810:FF:000013">
    <property type="entry name" value="Mitochondrial GE17372"/>
    <property type="match status" value="1"/>
</dbReference>
<dbReference type="Ensembl" id="ENSCINT00000033150.1">
    <property type="protein sequence ID" value="ENSCINP00000034061.1"/>
    <property type="gene ID" value="ENSCING00000023501.1"/>
</dbReference>
<dbReference type="Proteomes" id="UP000008144">
    <property type="component" value="Unassembled WGS sequence"/>
</dbReference>
<protein>
    <recommendedName>
        <fullName evidence="8">Mitochondrial import inner membrane translocase subunit</fullName>
    </recommendedName>
</protein>
<evidence type="ECO:0000256" key="4">
    <source>
        <dbReference type="ARBA" id="ARBA00022927"/>
    </source>
</evidence>
<reference evidence="10" key="2">
    <citation type="submission" date="2025-08" db="UniProtKB">
        <authorList>
            <consortium name="Ensembl"/>
        </authorList>
    </citation>
    <scope>IDENTIFICATION</scope>
</reference>
<reference evidence="11" key="1">
    <citation type="journal article" date="2002" name="Science">
        <title>The draft genome of Ciona intestinalis: insights into chordate and vertebrate origins.</title>
        <authorList>
            <person name="Dehal P."/>
            <person name="Satou Y."/>
            <person name="Campbell R.K."/>
            <person name="Chapman J."/>
            <person name="Degnan B."/>
            <person name="De Tomaso A."/>
            <person name="Davidson B."/>
            <person name="Di Gregorio A."/>
            <person name="Gelpke M."/>
            <person name="Goodstein D.M."/>
            <person name="Harafuji N."/>
            <person name="Hastings K.E."/>
            <person name="Ho I."/>
            <person name="Hotta K."/>
            <person name="Huang W."/>
            <person name="Kawashima T."/>
            <person name="Lemaire P."/>
            <person name="Martinez D."/>
            <person name="Meinertzhagen I.A."/>
            <person name="Necula S."/>
            <person name="Nonaka M."/>
            <person name="Putnam N."/>
            <person name="Rash S."/>
            <person name="Saiga H."/>
            <person name="Satake M."/>
            <person name="Terry A."/>
            <person name="Yamada L."/>
            <person name="Wang H.G."/>
            <person name="Awazu S."/>
            <person name="Azumi K."/>
            <person name="Boore J."/>
            <person name="Branno M."/>
            <person name="Chin-Bow S."/>
            <person name="DeSantis R."/>
            <person name="Doyle S."/>
            <person name="Francino P."/>
            <person name="Keys D.N."/>
            <person name="Haga S."/>
            <person name="Hayashi H."/>
            <person name="Hino K."/>
            <person name="Imai K.S."/>
            <person name="Inaba K."/>
            <person name="Kano S."/>
            <person name="Kobayashi K."/>
            <person name="Kobayashi M."/>
            <person name="Lee B.I."/>
            <person name="Makabe K.W."/>
            <person name="Manohar C."/>
            <person name="Matassi G."/>
            <person name="Medina M."/>
            <person name="Mochizuki Y."/>
            <person name="Mount S."/>
            <person name="Morishita T."/>
            <person name="Miura S."/>
            <person name="Nakayama A."/>
            <person name="Nishizaka S."/>
            <person name="Nomoto H."/>
            <person name="Ohta F."/>
            <person name="Oishi K."/>
            <person name="Rigoutsos I."/>
            <person name="Sano M."/>
            <person name="Sasaki A."/>
            <person name="Sasakura Y."/>
            <person name="Shoguchi E."/>
            <person name="Shin-i T."/>
            <person name="Spagnuolo A."/>
            <person name="Stainier D."/>
            <person name="Suzuki M.M."/>
            <person name="Tassy O."/>
            <person name="Takatori N."/>
            <person name="Tokuoka M."/>
            <person name="Yagi K."/>
            <person name="Yoshizaki F."/>
            <person name="Wada S."/>
            <person name="Zhang C."/>
            <person name="Hyatt P.D."/>
            <person name="Larimer F."/>
            <person name="Detter C."/>
            <person name="Doggett N."/>
            <person name="Glavina T."/>
            <person name="Hawkins T."/>
            <person name="Richardson P."/>
            <person name="Lucas S."/>
            <person name="Kohara Y."/>
            <person name="Levine M."/>
            <person name="Satoh N."/>
            <person name="Rokhsar D.S."/>
        </authorList>
    </citation>
    <scope>NUCLEOTIDE SEQUENCE [LARGE SCALE GENOMIC DNA]</scope>
</reference>
<name>H2XWM7_CIOIN</name>
<organism evidence="10 11">
    <name type="scientific">Ciona intestinalis</name>
    <name type="common">Transparent sea squirt</name>
    <name type="synonym">Ascidia intestinalis</name>
    <dbReference type="NCBI Taxonomy" id="7719"/>
    <lineage>
        <taxon>Eukaryota</taxon>
        <taxon>Metazoa</taxon>
        <taxon>Chordata</taxon>
        <taxon>Tunicata</taxon>
        <taxon>Ascidiacea</taxon>
        <taxon>Phlebobranchia</taxon>
        <taxon>Cionidae</taxon>
        <taxon>Ciona</taxon>
    </lineage>
</organism>
<keyword evidence="11" id="KW-1185">Reference proteome</keyword>
<evidence type="ECO:0000256" key="3">
    <source>
        <dbReference type="ARBA" id="ARBA00022833"/>
    </source>
</evidence>
<dbReference type="FunCoup" id="H2XWM7">
    <property type="interactions" value="525"/>
</dbReference>
<feature type="domain" description="Tim10-like" evidence="9">
    <location>
        <begin position="5"/>
        <end position="64"/>
    </location>
</feature>
<evidence type="ECO:0000313" key="10">
    <source>
        <dbReference type="Ensembl" id="ENSCINP00000034061.1"/>
    </source>
</evidence>
<evidence type="ECO:0000256" key="5">
    <source>
        <dbReference type="ARBA" id="ARBA00023010"/>
    </source>
</evidence>
<keyword evidence="8" id="KW-0472">Membrane</keyword>
<evidence type="ECO:0000256" key="2">
    <source>
        <dbReference type="ARBA" id="ARBA00022723"/>
    </source>
</evidence>
<evidence type="ECO:0000313" key="11">
    <source>
        <dbReference type="Proteomes" id="UP000008144"/>
    </source>
</evidence>
<sequence>MDESSQLRNIKDFLIIYNSLTERCFTRCVTNMNHRYPTKDETSCIHNCAERFQKGNQRFMKQFMKMTPEMVQRRNEDAMKQANKYNDVIIDKPDDVIAQN</sequence>
<keyword evidence="4 8" id="KW-0653">Protein transport</keyword>
<keyword evidence="8" id="KW-0999">Mitochondrion inner membrane</keyword>
<evidence type="ECO:0000259" key="9">
    <source>
        <dbReference type="Pfam" id="PF02953"/>
    </source>
</evidence>
<dbReference type="GO" id="GO:0140318">
    <property type="term" value="F:protein transporter activity"/>
    <property type="evidence" value="ECO:0000318"/>
    <property type="project" value="GO_Central"/>
</dbReference>
<evidence type="ECO:0000256" key="6">
    <source>
        <dbReference type="ARBA" id="ARBA00023128"/>
    </source>
</evidence>
<dbReference type="OMA" id="FNRCVDN"/>
<evidence type="ECO:0000256" key="1">
    <source>
        <dbReference type="ARBA" id="ARBA00022448"/>
    </source>
</evidence>
<dbReference type="GO" id="GO:0005743">
    <property type="term" value="C:mitochondrial inner membrane"/>
    <property type="evidence" value="ECO:0000318"/>
    <property type="project" value="GO_Central"/>
</dbReference>
<dbReference type="PANTHER" id="PTHR13172">
    <property type="entry name" value="MITOCHONDRIAL IMPORT INNER MEMBRANE TRANSLOCASE SUBUNIT TIM9B"/>
    <property type="match status" value="1"/>
</dbReference>
<comment type="function">
    <text evidence="8">Mitochondrial intermembrane chaperone that participates in the import and insertion of some multi-pass transmembrane proteins into the mitochondrial inner membrane. Also required for the transfer of beta-barrel precursors from the TOM complex to the sorting and assembly machinery (SAM complex) of the outer membrane. Acts as a chaperone-like protein that protects the hydrophobic precursors from aggregation and guide them through the mitochondrial intermembrane space.</text>
</comment>
<dbReference type="AlphaFoldDB" id="H2XWM7"/>
<dbReference type="Gene3D" id="1.10.287.810">
    <property type="entry name" value="Mitochondrial import inner membrane translocase subunit tim13 like domains"/>
    <property type="match status" value="1"/>
</dbReference>
<gene>
    <name evidence="10" type="primary">zf(tim10/ddp)-1</name>
</gene>
<dbReference type="GO" id="GO:0015031">
    <property type="term" value="P:protein transport"/>
    <property type="evidence" value="ECO:0007669"/>
    <property type="project" value="UniProtKB-KW"/>
</dbReference>
<dbReference type="GeneTree" id="ENSGT00450000040326"/>
<reference evidence="10" key="3">
    <citation type="submission" date="2025-09" db="UniProtKB">
        <authorList>
            <consortium name="Ensembl"/>
        </authorList>
    </citation>
    <scope>IDENTIFICATION</scope>
</reference>
<dbReference type="InterPro" id="IPR035427">
    <property type="entry name" value="Tim10-like_dom_sf"/>
</dbReference>